<dbReference type="AlphaFoldDB" id="A0A6A6FBQ0"/>
<keyword evidence="1" id="KW-0732">Signal</keyword>
<gene>
    <name evidence="2" type="ORF">CERZMDRAFT_86036</name>
</gene>
<proteinExistence type="predicted"/>
<organism evidence="2 3">
    <name type="scientific">Cercospora zeae-maydis SCOH1-5</name>
    <dbReference type="NCBI Taxonomy" id="717836"/>
    <lineage>
        <taxon>Eukaryota</taxon>
        <taxon>Fungi</taxon>
        <taxon>Dikarya</taxon>
        <taxon>Ascomycota</taxon>
        <taxon>Pezizomycotina</taxon>
        <taxon>Dothideomycetes</taxon>
        <taxon>Dothideomycetidae</taxon>
        <taxon>Mycosphaerellales</taxon>
        <taxon>Mycosphaerellaceae</taxon>
        <taxon>Cercospora</taxon>
    </lineage>
</organism>
<feature type="signal peptide" evidence="1">
    <location>
        <begin position="1"/>
        <end position="17"/>
    </location>
</feature>
<dbReference type="Proteomes" id="UP000799539">
    <property type="component" value="Unassembled WGS sequence"/>
</dbReference>
<reference evidence="2" key="1">
    <citation type="journal article" date="2020" name="Stud. Mycol.">
        <title>101 Dothideomycetes genomes: a test case for predicting lifestyles and emergence of pathogens.</title>
        <authorList>
            <person name="Haridas S."/>
            <person name="Albert R."/>
            <person name="Binder M."/>
            <person name="Bloem J."/>
            <person name="Labutti K."/>
            <person name="Salamov A."/>
            <person name="Andreopoulos B."/>
            <person name="Baker S."/>
            <person name="Barry K."/>
            <person name="Bills G."/>
            <person name="Bluhm B."/>
            <person name="Cannon C."/>
            <person name="Castanera R."/>
            <person name="Culley D."/>
            <person name="Daum C."/>
            <person name="Ezra D."/>
            <person name="Gonzalez J."/>
            <person name="Henrissat B."/>
            <person name="Kuo A."/>
            <person name="Liang C."/>
            <person name="Lipzen A."/>
            <person name="Lutzoni F."/>
            <person name="Magnuson J."/>
            <person name="Mondo S."/>
            <person name="Nolan M."/>
            <person name="Ohm R."/>
            <person name="Pangilinan J."/>
            <person name="Park H.-J."/>
            <person name="Ramirez L."/>
            <person name="Alfaro M."/>
            <person name="Sun H."/>
            <person name="Tritt A."/>
            <person name="Yoshinaga Y."/>
            <person name="Zwiers L.-H."/>
            <person name="Turgeon B."/>
            <person name="Goodwin S."/>
            <person name="Spatafora J."/>
            <person name="Crous P."/>
            <person name="Grigoriev I."/>
        </authorList>
    </citation>
    <scope>NUCLEOTIDE SEQUENCE</scope>
    <source>
        <strain evidence="2">SCOH1-5</strain>
    </source>
</reference>
<feature type="chain" id="PRO_5025657762" evidence="1">
    <location>
        <begin position="18"/>
        <end position="388"/>
    </location>
</feature>
<dbReference type="OrthoDB" id="10507935at2759"/>
<evidence type="ECO:0000313" key="2">
    <source>
        <dbReference type="EMBL" id="KAF2210743.1"/>
    </source>
</evidence>
<accession>A0A6A6FBQ0</accession>
<evidence type="ECO:0000256" key="1">
    <source>
        <dbReference type="SAM" id="SignalP"/>
    </source>
</evidence>
<protein>
    <submittedName>
        <fullName evidence="2">Uncharacterized protein</fullName>
    </submittedName>
</protein>
<keyword evidence="3" id="KW-1185">Reference proteome</keyword>
<name>A0A6A6FBQ0_9PEZI</name>
<dbReference type="EMBL" id="ML992680">
    <property type="protein sequence ID" value="KAF2210743.1"/>
    <property type="molecule type" value="Genomic_DNA"/>
</dbReference>
<sequence length="388" mass="41797">MRFIGVIVSCLVAFAAATDELDAELLKRTSYSQTCRASKCAKAISSDRNGKKDCSSFLMATVTPCAVTSTSTVQCTVTAPLSVQRTTVTITETEVSTIETTLTIDETPSPTTVKETTVVTESETLFRRNAQPTKCPTTSRAGKVPARFCKACPQWYEFATACYCLGVRPSATTLKPATVTVTLGSCTTITPSTIVTESATETQKSTTEVVVTTINTLDVVTVTVTETSTTTLYPAAPTSTTCFRLRVPSENGAITSEVNQRDPLIFDLESVSYSFRSVNPSVPNIINTIRGYYIYAAPPRTNTGGGSLDGVRLTSNKSLAANFQCSFVNNRLQCTSTRDGIKTQLWRCNFRSDSPSDNTEVFIGQPGTLGNCRQIEIRPVIRPGNTCG</sequence>
<evidence type="ECO:0000313" key="3">
    <source>
        <dbReference type="Proteomes" id="UP000799539"/>
    </source>
</evidence>